<sequence>MKMWKGVMEATANMEENEVIKVLVRLLYQDTMRDISAHTRYERVSKMSSDSLIVEVNTPQSDKDKLKHIELMKIYTTLQKKVLYLVDELKRTKAAQQTIINGLERRVKKLEKKHRSRTNKLKRLYKVGLTAKEEVVKVVTTAKMIIDAVVDATQVTTAIADILVSAAEIIVTTAPTITTKSTKTNVEVTQAPKRKGVMIQEPEETTTTKIASSQQSQIQDKELRHRRFLKNTGRKLNLNGNETVAFDKTKVECYNFHNRGHCARECRAPRAQDNRNREIIRRNVPVKTTSSLALVSCNVLKGYDWSDQAE</sequence>
<name>A0A699GQ68_TANCI</name>
<dbReference type="EMBL" id="BKCJ010032062">
    <property type="protein sequence ID" value="GEV71861.1"/>
    <property type="molecule type" value="Genomic_DNA"/>
</dbReference>
<evidence type="ECO:0000313" key="2">
    <source>
        <dbReference type="EMBL" id="GEV71861.1"/>
    </source>
</evidence>
<gene>
    <name evidence="2" type="ORF">Tci_143838</name>
</gene>
<protein>
    <submittedName>
        <fullName evidence="2">Uncharacterized protein</fullName>
    </submittedName>
</protein>
<comment type="caution">
    <text evidence="2">The sequence shown here is derived from an EMBL/GenBank/DDBJ whole genome shotgun (WGS) entry which is preliminary data.</text>
</comment>
<accession>A0A699GQ68</accession>
<organism evidence="2">
    <name type="scientific">Tanacetum cinerariifolium</name>
    <name type="common">Dalmatian daisy</name>
    <name type="synonym">Chrysanthemum cinerariifolium</name>
    <dbReference type="NCBI Taxonomy" id="118510"/>
    <lineage>
        <taxon>Eukaryota</taxon>
        <taxon>Viridiplantae</taxon>
        <taxon>Streptophyta</taxon>
        <taxon>Embryophyta</taxon>
        <taxon>Tracheophyta</taxon>
        <taxon>Spermatophyta</taxon>
        <taxon>Magnoliopsida</taxon>
        <taxon>eudicotyledons</taxon>
        <taxon>Gunneridae</taxon>
        <taxon>Pentapetalae</taxon>
        <taxon>asterids</taxon>
        <taxon>campanulids</taxon>
        <taxon>Asterales</taxon>
        <taxon>Asteraceae</taxon>
        <taxon>Asteroideae</taxon>
        <taxon>Anthemideae</taxon>
        <taxon>Anthemidinae</taxon>
        <taxon>Tanacetum</taxon>
    </lineage>
</organism>
<proteinExistence type="predicted"/>
<keyword evidence="1" id="KW-0175">Coiled coil</keyword>
<evidence type="ECO:0000256" key="1">
    <source>
        <dbReference type="SAM" id="Coils"/>
    </source>
</evidence>
<dbReference type="AlphaFoldDB" id="A0A699GQ68"/>
<feature type="coiled-coil region" evidence="1">
    <location>
        <begin position="86"/>
        <end position="120"/>
    </location>
</feature>
<reference evidence="2" key="1">
    <citation type="journal article" date="2019" name="Sci. Rep.">
        <title>Draft genome of Tanacetum cinerariifolium, the natural source of mosquito coil.</title>
        <authorList>
            <person name="Yamashiro T."/>
            <person name="Shiraishi A."/>
            <person name="Satake H."/>
            <person name="Nakayama K."/>
        </authorList>
    </citation>
    <scope>NUCLEOTIDE SEQUENCE</scope>
</reference>